<gene>
    <name evidence="1" type="ORF">K402DRAFT_450456</name>
</gene>
<reference evidence="1" key="1">
    <citation type="journal article" date="2020" name="Stud. Mycol.">
        <title>101 Dothideomycetes genomes: a test case for predicting lifestyles and emergence of pathogens.</title>
        <authorList>
            <person name="Haridas S."/>
            <person name="Albert R."/>
            <person name="Binder M."/>
            <person name="Bloem J."/>
            <person name="Labutti K."/>
            <person name="Salamov A."/>
            <person name="Andreopoulos B."/>
            <person name="Baker S."/>
            <person name="Barry K."/>
            <person name="Bills G."/>
            <person name="Bluhm B."/>
            <person name="Cannon C."/>
            <person name="Castanera R."/>
            <person name="Culley D."/>
            <person name="Daum C."/>
            <person name="Ezra D."/>
            <person name="Gonzalez J."/>
            <person name="Henrissat B."/>
            <person name="Kuo A."/>
            <person name="Liang C."/>
            <person name="Lipzen A."/>
            <person name="Lutzoni F."/>
            <person name="Magnuson J."/>
            <person name="Mondo S."/>
            <person name="Nolan M."/>
            <person name="Ohm R."/>
            <person name="Pangilinan J."/>
            <person name="Park H.-J."/>
            <person name="Ramirez L."/>
            <person name="Alfaro M."/>
            <person name="Sun H."/>
            <person name="Tritt A."/>
            <person name="Yoshinaga Y."/>
            <person name="Zwiers L.-H."/>
            <person name="Turgeon B."/>
            <person name="Goodwin S."/>
            <person name="Spatafora J."/>
            <person name="Crous P."/>
            <person name="Grigoriev I."/>
        </authorList>
    </citation>
    <scope>NUCLEOTIDE SEQUENCE</scope>
    <source>
        <strain evidence="1">CBS 113979</strain>
    </source>
</reference>
<dbReference type="Proteomes" id="UP000800041">
    <property type="component" value="Unassembled WGS sequence"/>
</dbReference>
<organism evidence="1 2">
    <name type="scientific">Aulographum hederae CBS 113979</name>
    <dbReference type="NCBI Taxonomy" id="1176131"/>
    <lineage>
        <taxon>Eukaryota</taxon>
        <taxon>Fungi</taxon>
        <taxon>Dikarya</taxon>
        <taxon>Ascomycota</taxon>
        <taxon>Pezizomycotina</taxon>
        <taxon>Dothideomycetes</taxon>
        <taxon>Pleosporomycetidae</taxon>
        <taxon>Aulographales</taxon>
        <taxon>Aulographaceae</taxon>
    </lineage>
</organism>
<sequence>MARTGGGQPYVEPTTSVLSVYDVRQLGSDNPMHQSMVLDRMRSKKSSINNLPCIRTVAAIMRLKSALSFLAIAPLSVTAKPFASFSNSDMLIEPGALIDNPPPSDTEDNFFSLPYIDIDEWRDTPIRHRYVHGGFNTSDLRLDMFPGLVAQIPGFRGSSVAASYSRTIAVELYGDKGHRPYGYVFGGSGGAYKTLACFEQTTTWDGSVPFIVGSPISIPNVFTVQAHAMRILMKKFPQIVDAIEPGGSGDMYKDLNEEEAGALKEVTSMGFPPTAWFRYDKISTGYTGVFSSLLDMVIGYDPGYFEDFWKKPGYLGYQPPESLTKDRVNINTTIKRVIGGQEALAMGLPVSLSGSFGGGTNDAPAAFQLTDIPTGNVQGSTLRVTSGLARGIQVYLSGLVNDIALIGFGASGFADIGVFAAGDALSIDNSVYLAYQTYHRHQDPGPQYPVWDQFKKDGEPIYPQRPLMTVHAPILSGTGVNQTGKFAGKMIVVEAMLDEAAFPWQGDWYAARVRESLGAATDDQFRLWMVDRCMHTSPAIDNKTHPAETTRLVSYLPVIQQALRDLIYWVEKDTPASANTNYKFEDGQILLPATAAERAGIQPVVTLRVINGTRDDRADVKVGQTVSFAGTIVAPPGTGDVVGATFDFDGVGTFPVTSEMSFVDGESKESAEVKETVTFEKAGTYFPALRGVSQRQMEWRAGNSTSSGFAKVVGLGRVRVVVS</sequence>
<accession>A0A6G1HEP8</accession>
<dbReference type="AlphaFoldDB" id="A0A6G1HEP8"/>
<evidence type="ECO:0000313" key="2">
    <source>
        <dbReference type="Proteomes" id="UP000800041"/>
    </source>
</evidence>
<dbReference type="OrthoDB" id="2580675at2759"/>
<evidence type="ECO:0000313" key="1">
    <source>
        <dbReference type="EMBL" id="KAF1991547.1"/>
    </source>
</evidence>
<name>A0A6G1HEP8_9PEZI</name>
<keyword evidence="2" id="KW-1185">Reference proteome</keyword>
<proteinExistence type="predicted"/>
<protein>
    <submittedName>
        <fullName evidence="1">Uncharacterized protein</fullName>
    </submittedName>
</protein>
<dbReference type="EMBL" id="ML977139">
    <property type="protein sequence ID" value="KAF1991547.1"/>
    <property type="molecule type" value="Genomic_DNA"/>
</dbReference>